<dbReference type="Proteomes" id="UP000326837">
    <property type="component" value="Chromosome"/>
</dbReference>
<evidence type="ECO:0000259" key="2">
    <source>
        <dbReference type="Pfam" id="PF07583"/>
    </source>
</evidence>
<proteinExistence type="predicted"/>
<organism evidence="5 6">
    <name type="scientific">Lacipirellula parvula</name>
    <dbReference type="NCBI Taxonomy" id="2650471"/>
    <lineage>
        <taxon>Bacteria</taxon>
        <taxon>Pseudomonadati</taxon>
        <taxon>Planctomycetota</taxon>
        <taxon>Planctomycetia</taxon>
        <taxon>Pirellulales</taxon>
        <taxon>Lacipirellulaceae</taxon>
        <taxon>Lacipirellula</taxon>
    </lineage>
</organism>
<dbReference type="InterPro" id="IPR022655">
    <property type="entry name" value="DUF1553"/>
</dbReference>
<dbReference type="Pfam" id="PF07635">
    <property type="entry name" value="PSCyt1"/>
    <property type="match status" value="1"/>
</dbReference>
<name>A0A5K7XIC4_9BACT</name>
<dbReference type="InterPro" id="IPR011444">
    <property type="entry name" value="DUF1549"/>
</dbReference>
<dbReference type="AlphaFoldDB" id="A0A5K7XIC4"/>
<dbReference type="KEGG" id="lpav:PLANPX_5424"/>
<dbReference type="Pfam" id="PF07583">
    <property type="entry name" value="PSCyt2"/>
    <property type="match status" value="1"/>
</dbReference>
<evidence type="ECO:0000313" key="5">
    <source>
        <dbReference type="EMBL" id="BBO35812.1"/>
    </source>
</evidence>
<feature type="chain" id="PRO_5024865883" description="Cytochrome c domain-containing protein" evidence="1">
    <location>
        <begin position="42"/>
        <end position="896"/>
    </location>
</feature>
<evidence type="ECO:0000256" key="1">
    <source>
        <dbReference type="SAM" id="SignalP"/>
    </source>
</evidence>
<dbReference type="PANTHER" id="PTHR35889:SF3">
    <property type="entry name" value="F-BOX DOMAIN-CONTAINING PROTEIN"/>
    <property type="match status" value="1"/>
</dbReference>
<reference evidence="6" key="1">
    <citation type="submission" date="2019-10" db="EMBL/GenBank/DDBJ databases">
        <title>Lacipirellula parvula gen. nov., sp. nov., representing a lineage of planctomycetes widespread in freshwater anoxic habitats, and description of the family Lacipirellulaceae.</title>
        <authorList>
            <person name="Dedysh S.N."/>
            <person name="Kulichevskaya I.S."/>
            <person name="Beletsky A.V."/>
            <person name="Rakitin A.L."/>
            <person name="Mardanov A.V."/>
            <person name="Ivanova A.A."/>
            <person name="Saltykova V.X."/>
            <person name="Rijpstra W.I.C."/>
            <person name="Sinninghe Damste J.S."/>
            <person name="Ravin N.V."/>
        </authorList>
    </citation>
    <scope>NUCLEOTIDE SEQUENCE [LARGE SCALE GENOMIC DNA]</scope>
    <source>
        <strain evidence="6">PX69</strain>
    </source>
</reference>
<keyword evidence="6" id="KW-1185">Reference proteome</keyword>
<dbReference type="EMBL" id="AP021861">
    <property type="protein sequence ID" value="BBO35812.1"/>
    <property type="molecule type" value="Genomic_DNA"/>
</dbReference>
<evidence type="ECO:0008006" key="7">
    <source>
        <dbReference type="Google" id="ProtNLM"/>
    </source>
</evidence>
<dbReference type="RefSeq" id="WP_172992290.1">
    <property type="nucleotide sequence ID" value="NZ_AP021861.1"/>
</dbReference>
<protein>
    <recommendedName>
        <fullName evidence="7">Cytochrome c domain-containing protein</fullName>
    </recommendedName>
</protein>
<keyword evidence="1" id="KW-0732">Signal</keyword>
<evidence type="ECO:0000313" key="6">
    <source>
        <dbReference type="Proteomes" id="UP000326837"/>
    </source>
</evidence>
<dbReference type="PANTHER" id="PTHR35889">
    <property type="entry name" value="CYCLOINULO-OLIGOSACCHARIDE FRUCTANOTRANSFERASE-RELATED"/>
    <property type="match status" value="1"/>
</dbReference>
<evidence type="ECO:0000259" key="3">
    <source>
        <dbReference type="Pfam" id="PF07587"/>
    </source>
</evidence>
<accession>A0A5K7XIC4</accession>
<gene>
    <name evidence="5" type="ORF">PLANPX_5424</name>
</gene>
<feature type="domain" description="DUF1549" evidence="2">
    <location>
        <begin position="187"/>
        <end position="386"/>
    </location>
</feature>
<feature type="domain" description="Cytochrome C Planctomycete-type" evidence="4">
    <location>
        <begin position="66"/>
        <end position="124"/>
    </location>
</feature>
<feature type="domain" description="DUF1553" evidence="3">
    <location>
        <begin position="442"/>
        <end position="684"/>
    </location>
</feature>
<feature type="signal peptide" evidence="1">
    <location>
        <begin position="1"/>
        <end position="41"/>
    </location>
</feature>
<evidence type="ECO:0000259" key="4">
    <source>
        <dbReference type="Pfam" id="PF07635"/>
    </source>
</evidence>
<dbReference type="InterPro" id="IPR011429">
    <property type="entry name" value="Cyt_c_Planctomycete-type"/>
</dbReference>
<sequence>MRDALRRLRNTHVARKLWRRAPVSLLALSLSSLLAVSFARADEAALDPAAVEFFETRIRPVLVEHCYSCHSAAAGSPKGDFRLDSAEHLRNGGPGGAVIEPGNPAESTLISALKYESYEMPPSGKLSDEIIADFEQWVAMGAPDPRNEAATADEAPTVDPRNHWSLKAPQKVAAPAVADRAWTRTVIDAFILARLEAANVKPSPAADPRTLLRRLHFDLTGLPPTAAELEQFAANSSDAEYEQAVDRLLASPQFGERWGRYWLDVARYADTKGYCFQEDRNYPNAFKYRDWVISAFNGDMPFDRFVVNQIAADQSGDPNAAAASGFLTLGRRFLNDSQLINDDRIDLMTRGLMGLSVACARCHDHKYDAIPTADYYSLYGVLASCTETPRDDLPAAMADAPQPATQHIFLRGNNGSPGPEVTRHFLSCFAEGEPQPFQNGSGRLELANAIASRNNPLTARVWVNRVWGRLIGRGIVATPSDFGVRGEAPTHPELLDWLAVTFMDESWSTKRLIRRIVTSNVYRQSSAPRPDCHEVDPTNALLARMNRRRLDMESLRDGLLQAAGRLDVTMGGPSVQLTTAPYSNRRAIYGFIERQNLPAFFRTFDFANPNTPAAARPQTASPSQALFMLNSPFAIEQARGLAERSAAVPENSPPLADTDRVSQLYQFALGRKPSVEEIAEAATFVAAGAQADAAAQVASQPRWQYGYGTYDPLSDRADFHQFPHFANGTWNGGEAFPEVEAGWAMLNVQGGHPGDATHAAIRRFTVPAAGTLRIEGELQRHAAEGNGVLGRIVSSARGRVGEWHVPTGGSATSVESFPVSAGDTIDLIVDSIENNHHHDTFFWRANITLTREDGSVEAWNTLDGIDGPRTAAPAPLDRWSQLAQVLLMCNEFAFVD</sequence>
<dbReference type="Pfam" id="PF07587">
    <property type="entry name" value="PSD1"/>
    <property type="match status" value="1"/>
</dbReference>